<protein>
    <submittedName>
        <fullName evidence="2">Uncharacterized protein</fullName>
    </submittedName>
</protein>
<evidence type="ECO:0000313" key="2">
    <source>
        <dbReference type="EMBL" id="CAB1425941.1"/>
    </source>
</evidence>
<evidence type="ECO:0000313" key="3">
    <source>
        <dbReference type="Proteomes" id="UP001153269"/>
    </source>
</evidence>
<dbReference type="Proteomes" id="UP001153269">
    <property type="component" value="Unassembled WGS sequence"/>
</dbReference>
<keyword evidence="3" id="KW-1185">Reference proteome</keyword>
<name>A0A9N7YHQ9_PLEPL</name>
<comment type="caution">
    <text evidence="2">The sequence shown here is derived from an EMBL/GenBank/DDBJ whole genome shotgun (WGS) entry which is preliminary data.</text>
</comment>
<accession>A0A9N7YHQ9</accession>
<evidence type="ECO:0000256" key="1">
    <source>
        <dbReference type="SAM" id="MobiDB-lite"/>
    </source>
</evidence>
<dbReference type="EMBL" id="CADEAL010000846">
    <property type="protein sequence ID" value="CAB1425941.1"/>
    <property type="molecule type" value="Genomic_DNA"/>
</dbReference>
<sequence length="114" mass="12175">MAQQSFFAPPHSPPGAYSEAHLKCASPLKCSADSQSEPSRLQNSDKPLPSCSDCEAHGETLHARWMDDSTSSTVPGSDAGLPGVFLCGVCKFSPVSSWVFSEYSGFFQQSKGKL</sequence>
<feature type="compositionally biased region" description="Polar residues" evidence="1">
    <location>
        <begin position="32"/>
        <end position="45"/>
    </location>
</feature>
<proteinExistence type="predicted"/>
<organism evidence="2 3">
    <name type="scientific">Pleuronectes platessa</name>
    <name type="common">European plaice</name>
    <dbReference type="NCBI Taxonomy" id="8262"/>
    <lineage>
        <taxon>Eukaryota</taxon>
        <taxon>Metazoa</taxon>
        <taxon>Chordata</taxon>
        <taxon>Craniata</taxon>
        <taxon>Vertebrata</taxon>
        <taxon>Euteleostomi</taxon>
        <taxon>Actinopterygii</taxon>
        <taxon>Neopterygii</taxon>
        <taxon>Teleostei</taxon>
        <taxon>Neoteleostei</taxon>
        <taxon>Acanthomorphata</taxon>
        <taxon>Carangaria</taxon>
        <taxon>Pleuronectiformes</taxon>
        <taxon>Pleuronectoidei</taxon>
        <taxon>Pleuronectidae</taxon>
        <taxon>Pleuronectes</taxon>
    </lineage>
</organism>
<reference evidence="2" key="1">
    <citation type="submission" date="2020-03" db="EMBL/GenBank/DDBJ databases">
        <authorList>
            <person name="Weist P."/>
        </authorList>
    </citation>
    <scope>NUCLEOTIDE SEQUENCE</scope>
</reference>
<gene>
    <name evidence="2" type="ORF">PLEPLA_LOCUS13875</name>
</gene>
<dbReference type="AlphaFoldDB" id="A0A9N7YHQ9"/>
<feature type="region of interest" description="Disordered" evidence="1">
    <location>
        <begin position="31"/>
        <end position="51"/>
    </location>
</feature>